<dbReference type="OrthoDB" id="10249433at2759"/>
<reference evidence="2 3" key="1">
    <citation type="submission" date="2021-08" db="EMBL/GenBank/DDBJ databases">
        <title>Draft Genome Sequence of Phanerochaete sordida strain YK-624.</title>
        <authorList>
            <person name="Mori T."/>
            <person name="Dohra H."/>
            <person name="Suzuki T."/>
            <person name="Kawagishi H."/>
            <person name="Hirai H."/>
        </authorList>
    </citation>
    <scope>NUCLEOTIDE SEQUENCE [LARGE SCALE GENOMIC DNA]</scope>
    <source>
        <strain evidence="2 3">YK-624</strain>
    </source>
</reference>
<dbReference type="AlphaFoldDB" id="A0A9P3G983"/>
<dbReference type="GO" id="GO:0016020">
    <property type="term" value="C:membrane"/>
    <property type="evidence" value="ECO:0007669"/>
    <property type="project" value="TreeGrafter"/>
</dbReference>
<proteinExistence type="predicted"/>
<gene>
    <name evidence="2" type="ORF">PsYK624_078630</name>
</gene>
<keyword evidence="3" id="KW-1185">Reference proteome</keyword>
<evidence type="ECO:0000313" key="3">
    <source>
        <dbReference type="Proteomes" id="UP000703269"/>
    </source>
</evidence>
<dbReference type="Gene3D" id="3.40.50.1820">
    <property type="entry name" value="alpha/beta hydrolase"/>
    <property type="match status" value="1"/>
</dbReference>
<evidence type="ECO:0000313" key="2">
    <source>
        <dbReference type="EMBL" id="GJE91713.1"/>
    </source>
</evidence>
<dbReference type="PANTHER" id="PTHR12277">
    <property type="entry name" value="ALPHA/BETA HYDROLASE DOMAIN-CONTAINING PROTEIN"/>
    <property type="match status" value="1"/>
</dbReference>
<organism evidence="2 3">
    <name type="scientific">Phanerochaete sordida</name>
    <dbReference type="NCBI Taxonomy" id="48140"/>
    <lineage>
        <taxon>Eukaryota</taxon>
        <taxon>Fungi</taxon>
        <taxon>Dikarya</taxon>
        <taxon>Basidiomycota</taxon>
        <taxon>Agaricomycotina</taxon>
        <taxon>Agaricomycetes</taxon>
        <taxon>Polyporales</taxon>
        <taxon>Phanerochaetaceae</taxon>
        <taxon>Phanerochaete</taxon>
    </lineage>
</organism>
<dbReference type="Pfam" id="PF00561">
    <property type="entry name" value="Abhydrolase_1"/>
    <property type="match status" value="1"/>
</dbReference>
<protein>
    <submittedName>
        <fullName evidence="2">Alpha/beta hydrolase</fullName>
    </submittedName>
</protein>
<dbReference type="InterPro" id="IPR000073">
    <property type="entry name" value="AB_hydrolase_1"/>
</dbReference>
<dbReference type="EMBL" id="BPQB01000022">
    <property type="protein sequence ID" value="GJE91713.1"/>
    <property type="molecule type" value="Genomic_DNA"/>
</dbReference>
<dbReference type="GO" id="GO:0008474">
    <property type="term" value="F:palmitoyl-(protein) hydrolase activity"/>
    <property type="evidence" value="ECO:0007669"/>
    <property type="project" value="TreeGrafter"/>
</dbReference>
<dbReference type="InterPro" id="IPR029058">
    <property type="entry name" value="AB_hydrolase_fold"/>
</dbReference>
<accession>A0A9P3G983</accession>
<keyword evidence="2" id="KW-0378">Hydrolase</keyword>
<dbReference type="Proteomes" id="UP000703269">
    <property type="component" value="Unassembled WGS sequence"/>
</dbReference>
<dbReference type="SUPFAM" id="SSF53474">
    <property type="entry name" value="alpha/beta-Hydrolases"/>
    <property type="match status" value="1"/>
</dbReference>
<dbReference type="PANTHER" id="PTHR12277:SF64">
    <property type="entry name" value="SUPERFAMILY HYDROLASE, PUTATIVE (AFU_ORTHOLOGUE AFUA_3G01760)-RELATED"/>
    <property type="match status" value="1"/>
</dbReference>
<feature type="domain" description="AB hydrolase-1" evidence="1">
    <location>
        <begin position="108"/>
        <end position="211"/>
    </location>
</feature>
<evidence type="ECO:0000259" key="1">
    <source>
        <dbReference type="Pfam" id="PF00561"/>
    </source>
</evidence>
<sequence>MMVLLQRKIIYMNYVPPGAREEQLANTKVAKGISCEEVAIPGEKGITLHGVVVRRESSSPDPKTVIFYMQGNAGTPLARMPVFQRLLLGIRLTPHSTPPSDALSDTAVLAVAPRSYWKSTPRRCTERGLLCDYEHALSWACARFPNSQVVLYGHSLGGAAAVCLAARLRDGCALRNVAGLVLENPLGSVPAMVKALYPQRWLPYHHLGAFAIDRWDAVGAMVRARKDPGCLLHRLARGMLLVLSKKDEIVPNCQGMAIFDAARAGEEDAEKEGTRRVVVLNSALHENAWRDRQWRTEVEAYVRAIQERPTDEKTGSSVSVLLPY</sequence>
<comment type="caution">
    <text evidence="2">The sequence shown here is derived from an EMBL/GenBank/DDBJ whole genome shotgun (WGS) entry which is preliminary data.</text>
</comment>
<name>A0A9P3G983_9APHY</name>